<organism evidence="2 3">
    <name type="scientific">Niastella caeni</name>
    <dbReference type="NCBI Taxonomy" id="2569763"/>
    <lineage>
        <taxon>Bacteria</taxon>
        <taxon>Pseudomonadati</taxon>
        <taxon>Bacteroidota</taxon>
        <taxon>Chitinophagia</taxon>
        <taxon>Chitinophagales</taxon>
        <taxon>Chitinophagaceae</taxon>
        <taxon>Niastella</taxon>
    </lineage>
</organism>
<feature type="transmembrane region" description="Helical" evidence="1">
    <location>
        <begin position="363"/>
        <end position="381"/>
    </location>
</feature>
<comment type="caution">
    <text evidence="2">The sequence shown here is derived from an EMBL/GenBank/DDBJ whole genome shotgun (WGS) entry which is preliminary data.</text>
</comment>
<keyword evidence="1" id="KW-0472">Membrane</keyword>
<feature type="transmembrane region" description="Helical" evidence="1">
    <location>
        <begin position="111"/>
        <end position="132"/>
    </location>
</feature>
<protein>
    <recommendedName>
        <fullName evidence="4">Glycosyltransferase family 39 protein</fullName>
    </recommendedName>
</protein>
<feature type="transmembrane region" description="Helical" evidence="1">
    <location>
        <begin position="215"/>
        <end position="233"/>
    </location>
</feature>
<keyword evidence="3" id="KW-1185">Reference proteome</keyword>
<evidence type="ECO:0008006" key="4">
    <source>
        <dbReference type="Google" id="ProtNLM"/>
    </source>
</evidence>
<name>A0A4S8HS82_9BACT</name>
<feature type="transmembrane region" description="Helical" evidence="1">
    <location>
        <begin position="281"/>
        <end position="299"/>
    </location>
</feature>
<feature type="transmembrane region" description="Helical" evidence="1">
    <location>
        <begin position="138"/>
        <end position="156"/>
    </location>
</feature>
<evidence type="ECO:0000313" key="2">
    <source>
        <dbReference type="EMBL" id="THU35962.1"/>
    </source>
</evidence>
<feature type="transmembrane region" description="Helical" evidence="1">
    <location>
        <begin position="338"/>
        <end position="356"/>
    </location>
</feature>
<reference evidence="2 3" key="1">
    <citation type="submission" date="2019-04" db="EMBL/GenBank/DDBJ databases">
        <title>Niastella caeni sp. nov., isolated from activated sludge.</title>
        <authorList>
            <person name="Sheng M."/>
        </authorList>
    </citation>
    <scope>NUCLEOTIDE SEQUENCE [LARGE SCALE GENOMIC DNA]</scope>
    <source>
        <strain evidence="2 3">HX-2-15</strain>
    </source>
</reference>
<dbReference type="RefSeq" id="WP_136579202.1">
    <property type="nucleotide sequence ID" value="NZ_STFF01000006.1"/>
</dbReference>
<keyword evidence="1" id="KW-1133">Transmembrane helix</keyword>
<dbReference type="OrthoDB" id="626768at2"/>
<dbReference type="Proteomes" id="UP000306918">
    <property type="component" value="Unassembled WGS sequence"/>
</dbReference>
<feature type="transmembrane region" description="Helical" evidence="1">
    <location>
        <begin position="306"/>
        <end position="326"/>
    </location>
</feature>
<feature type="transmembrane region" description="Helical" evidence="1">
    <location>
        <begin position="9"/>
        <end position="28"/>
    </location>
</feature>
<accession>A0A4S8HS82</accession>
<keyword evidence="1" id="KW-0812">Transmembrane</keyword>
<gene>
    <name evidence="2" type="ORF">FAM09_21460</name>
</gene>
<proteinExistence type="predicted"/>
<sequence>MTGLQRKDFYLLAFLFLVVLLIFFPLFYTDYIYTDEAVQLWLYWPGSDFSMFAAQGRWITELLIAKSFKAINTIHGITYIRIFGLAMWLVCLPVWYTIVKRIAARGPGYEYLPFFTCLYLVTSLQFSITVQWASCIELPIANTAGLLSGAILYLAIRDNEKKWSLPVPAGLGAAVAGLVSLSTYQSGFGCFLVPFLFHYISAYTTRKEVVFVKGLAFYFLMYAVYFVLFKVWVTVNHVASDPRTGFTAEPFDKLLFFFSHPLKRAFWFNIIIDGDNKLGRAAYKVLLVGWMLLAFIRFGKAKWLSAIKYIVAVLLVFMISYLPSLVVKESYSSNRTLLAINMCVWIVCAEMVLYIVKSIQLRRIVAFSVATVLLISGWYNFNRQFLKPIHEEYMAVKNHVQQHYNKNITTVYFIKPTEDAFSRKHHLQISMDEFGVPSTFFEWVPEPLMQQMVAEITGDRQTGQKLTVKFWPDKESFTQSGEAITNKVLVLNVPELIDPKISAH</sequence>
<feature type="transmembrane region" description="Helical" evidence="1">
    <location>
        <begin position="163"/>
        <end position="180"/>
    </location>
</feature>
<feature type="transmembrane region" description="Helical" evidence="1">
    <location>
        <begin position="186"/>
        <end position="203"/>
    </location>
</feature>
<dbReference type="EMBL" id="STFF01000006">
    <property type="protein sequence ID" value="THU35962.1"/>
    <property type="molecule type" value="Genomic_DNA"/>
</dbReference>
<evidence type="ECO:0000256" key="1">
    <source>
        <dbReference type="SAM" id="Phobius"/>
    </source>
</evidence>
<evidence type="ECO:0000313" key="3">
    <source>
        <dbReference type="Proteomes" id="UP000306918"/>
    </source>
</evidence>
<dbReference type="AlphaFoldDB" id="A0A4S8HS82"/>
<feature type="transmembrane region" description="Helical" evidence="1">
    <location>
        <begin position="79"/>
        <end position="99"/>
    </location>
</feature>